<evidence type="ECO:0000313" key="2">
    <source>
        <dbReference type="Proteomes" id="UP000033121"/>
    </source>
</evidence>
<dbReference type="Gene3D" id="1.20.120.1490">
    <property type="match status" value="1"/>
</dbReference>
<dbReference type="AlphaFoldDB" id="A0A0E9MV56"/>
<reference evidence="1 2" key="1">
    <citation type="submission" date="2015-04" db="EMBL/GenBank/DDBJ databases">
        <title>Whole genome shotgun sequence of Flavihumibacter petaseus NBRC 106054.</title>
        <authorList>
            <person name="Miyazawa S."/>
            <person name="Hosoyama A."/>
            <person name="Hashimoto M."/>
            <person name="Noguchi M."/>
            <person name="Tsuchikane K."/>
            <person name="Ohji S."/>
            <person name="Yamazoe A."/>
            <person name="Ichikawa N."/>
            <person name="Kimura A."/>
            <person name="Fujita N."/>
        </authorList>
    </citation>
    <scope>NUCLEOTIDE SEQUENCE [LARGE SCALE GENOMIC DNA]</scope>
    <source>
        <strain evidence="1 2">NBRC 106054</strain>
    </source>
</reference>
<organism evidence="1 2">
    <name type="scientific">Flavihumibacter petaseus NBRC 106054</name>
    <dbReference type="NCBI Taxonomy" id="1220578"/>
    <lineage>
        <taxon>Bacteria</taxon>
        <taxon>Pseudomonadati</taxon>
        <taxon>Bacteroidota</taxon>
        <taxon>Chitinophagia</taxon>
        <taxon>Chitinophagales</taxon>
        <taxon>Chitinophagaceae</taxon>
        <taxon>Flavihumibacter</taxon>
    </lineage>
</organism>
<dbReference type="Proteomes" id="UP000033121">
    <property type="component" value="Unassembled WGS sequence"/>
</dbReference>
<comment type="caution">
    <text evidence="1">The sequence shown here is derived from an EMBL/GenBank/DDBJ whole genome shotgun (WGS) entry which is preliminary data.</text>
</comment>
<dbReference type="STRING" id="1220578.FPE01S_01_06510"/>
<sequence>MLVLMNCLFAPSFLLAQDKQKATPEERAASLTDWMKSKLQLTAEQEPKVKEINLKYAQNNEALKTAPGSKREKMKTLKADEASRDSELKAILTPEQYKIYQDSKAELKQKIKEKRKG</sequence>
<evidence type="ECO:0008006" key="3">
    <source>
        <dbReference type="Google" id="ProtNLM"/>
    </source>
</evidence>
<proteinExistence type="predicted"/>
<dbReference type="EMBL" id="BBWV01000001">
    <property type="protein sequence ID" value="GAO41637.1"/>
    <property type="molecule type" value="Genomic_DNA"/>
</dbReference>
<evidence type="ECO:0000313" key="1">
    <source>
        <dbReference type="EMBL" id="GAO41637.1"/>
    </source>
</evidence>
<keyword evidence="2" id="KW-1185">Reference proteome</keyword>
<protein>
    <recommendedName>
        <fullName evidence="3">DUF4890 domain-containing protein</fullName>
    </recommendedName>
</protein>
<gene>
    <name evidence="1" type="ORF">FPE01S_01_06510</name>
</gene>
<name>A0A0E9MV56_9BACT</name>
<accession>A0A0E9MV56</accession>